<reference evidence="1" key="2">
    <citation type="submission" date="2017-11" db="EMBL/GenBank/DDBJ databases">
        <title>Coralsnake Venomics: Analyses of Venom Gland Transcriptomes and Proteomes of Six Brazilian Taxa.</title>
        <authorList>
            <person name="Aird S.D."/>
            <person name="Jorge da Silva N."/>
            <person name="Qiu L."/>
            <person name="Villar-Briones A."/>
            <person name="Aparecida-Saddi V."/>
            <person name="Campos-Telles M.P."/>
            <person name="Grau M."/>
            <person name="Mikheyev A.S."/>
        </authorList>
    </citation>
    <scope>NUCLEOTIDE SEQUENCE</scope>
    <source>
        <tissue evidence="1">Venom_gland</tissue>
    </source>
</reference>
<name>A0A2D4PU72_MICSU</name>
<dbReference type="EMBL" id="IACN01093926">
    <property type="protein sequence ID" value="LAB60833.1"/>
    <property type="molecule type" value="Transcribed_RNA"/>
</dbReference>
<proteinExistence type="predicted"/>
<accession>A0A2D4PU72</accession>
<dbReference type="AlphaFoldDB" id="A0A2D4PU72"/>
<organism evidence="1">
    <name type="scientific">Micrurus surinamensis</name>
    <name type="common">Surinam coral snake</name>
    <dbReference type="NCBI Taxonomy" id="129470"/>
    <lineage>
        <taxon>Eukaryota</taxon>
        <taxon>Metazoa</taxon>
        <taxon>Chordata</taxon>
        <taxon>Craniata</taxon>
        <taxon>Vertebrata</taxon>
        <taxon>Euteleostomi</taxon>
        <taxon>Lepidosauria</taxon>
        <taxon>Squamata</taxon>
        <taxon>Bifurcata</taxon>
        <taxon>Unidentata</taxon>
        <taxon>Episquamata</taxon>
        <taxon>Toxicofera</taxon>
        <taxon>Serpentes</taxon>
        <taxon>Colubroidea</taxon>
        <taxon>Elapidae</taxon>
        <taxon>Elapinae</taxon>
        <taxon>Micrurus</taxon>
    </lineage>
</organism>
<reference evidence="1" key="1">
    <citation type="submission" date="2017-07" db="EMBL/GenBank/DDBJ databases">
        <authorList>
            <person name="Mikheyev A."/>
            <person name="Grau M."/>
        </authorList>
    </citation>
    <scope>NUCLEOTIDE SEQUENCE</scope>
    <source>
        <tissue evidence="1">Venom_gland</tissue>
    </source>
</reference>
<evidence type="ECO:0000313" key="1">
    <source>
        <dbReference type="EMBL" id="LAB60833.1"/>
    </source>
</evidence>
<sequence>MCMGKKDGGGRSEAVSAGGKWEVVRVVEDAISSMGDETLGVEVECSVSLQNFAGASVPEIVQAVVSRLGSCLHQQTREIHHPLQLGTTSVQTDTIHLLLHSDCT</sequence>
<protein>
    <submittedName>
        <fullName evidence="1">Uncharacterized protein</fullName>
    </submittedName>
</protein>